<dbReference type="PANTHER" id="PTHR46196">
    <property type="entry name" value="TRANSCRIPTION FACTOR BHLH155-LIKE ISOFORM X1-RELATED"/>
    <property type="match status" value="1"/>
</dbReference>
<dbReference type="InterPro" id="IPR043561">
    <property type="entry name" value="LHW-like"/>
</dbReference>
<feature type="region of interest" description="Disordered" evidence="5">
    <location>
        <begin position="324"/>
        <end position="356"/>
    </location>
</feature>
<feature type="domain" description="BHLH" evidence="6">
    <location>
        <begin position="345"/>
        <end position="394"/>
    </location>
</feature>
<keyword evidence="3" id="KW-0804">Transcription</keyword>
<keyword evidence="4" id="KW-0539">Nucleus</keyword>
<dbReference type="PROSITE" id="PS50888">
    <property type="entry name" value="BHLH"/>
    <property type="match status" value="1"/>
</dbReference>
<name>A0ABU6XSX0_9FABA</name>
<accession>A0ABU6XSX0</accession>
<evidence type="ECO:0000256" key="1">
    <source>
        <dbReference type="ARBA" id="ARBA00004123"/>
    </source>
</evidence>
<dbReference type="Proteomes" id="UP001341840">
    <property type="component" value="Unassembled WGS sequence"/>
</dbReference>
<evidence type="ECO:0000313" key="8">
    <source>
        <dbReference type="Proteomes" id="UP001341840"/>
    </source>
</evidence>
<comment type="caution">
    <text evidence="7">The sequence shown here is derived from an EMBL/GenBank/DDBJ whole genome shotgun (WGS) entry which is preliminary data.</text>
</comment>
<organism evidence="7 8">
    <name type="scientific">Stylosanthes scabra</name>
    <dbReference type="NCBI Taxonomy" id="79078"/>
    <lineage>
        <taxon>Eukaryota</taxon>
        <taxon>Viridiplantae</taxon>
        <taxon>Streptophyta</taxon>
        <taxon>Embryophyta</taxon>
        <taxon>Tracheophyta</taxon>
        <taxon>Spermatophyta</taxon>
        <taxon>Magnoliopsida</taxon>
        <taxon>eudicotyledons</taxon>
        <taxon>Gunneridae</taxon>
        <taxon>Pentapetalae</taxon>
        <taxon>rosids</taxon>
        <taxon>fabids</taxon>
        <taxon>Fabales</taxon>
        <taxon>Fabaceae</taxon>
        <taxon>Papilionoideae</taxon>
        <taxon>50 kb inversion clade</taxon>
        <taxon>dalbergioids sensu lato</taxon>
        <taxon>Dalbergieae</taxon>
        <taxon>Pterocarpus clade</taxon>
        <taxon>Stylosanthes</taxon>
    </lineage>
</organism>
<dbReference type="EMBL" id="JASCZI010212461">
    <property type="protein sequence ID" value="MED6199523.1"/>
    <property type="molecule type" value="Genomic_DNA"/>
</dbReference>
<evidence type="ECO:0000259" key="6">
    <source>
        <dbReference type="PROSITE" id="PS50888"/>
    </source>
</evidence>
<evidence type="ECO:0000256" key="5">
    <source>
        <dbReference type="SAM" id="MobiDB-lite"/>
    </source>
</evidence>
<evidence type="ECO:0000313" key="7">
    <source>
        <dbReference type="EMBL" id="MED6199523.1"/>
    </source>
</evidence>
<comment type="subcellular location">
    <subcellularLocation>
        <location evidence="1">Nucleus</location>
    </subcellularLocation>
</comment>
<evidence type="ECO:0000256" key="3">
    <source>
        <dbReference type="ARBA" id="ARBA00023163"/>
    </source>
</evidence>
<dbReference type="InterPro" id="IPR036638">
    <property type="entry name" value="HLH_DNA-bd_sf"/>
</dbReference>
<sequence length="524" mass="59217">MISCFFFQHDVSSDIMPACFHGTEKILTSESLDVLLPIKRSGNNYSLHSAKEKMDNNLTKHGGSEFYSGERSVLLQSISNMMNMEHQECGEMRSMRGRKYEGGSSGCKDMKLELDKNTTPILHNTVLKNDRFNDSIAASEKVTIDSASFPSCETNKLHYMDINQKEMQILTRPSDANFQKVAEKSKSRTYPCYKINSYFESETDILNTLKFPAGCELHEALGPAFLKGSKYFNGEEQVNQDSKPMDIPDDINSSQLTYECLPEHLLEAMVANFFHSNNDVNSGESFCTSMNQDASIHQVRANNANGCSISESCLIREDKNNCLSSSSVEPFERSAEPAKNSKRRGRVGERCRPRPRDRQLIQDRIKELRELVPSGSKCSIDSLLERAIKHMLFLQSITKHADTKTMLQHMKIDALGSSSYEQGSSWILEVGGHLKVHSILVENLSKKGQMFVEMLCEESSHFLEIAEAIRSLDLTILKGSTRSHGEKIWISFVVEGQHNRNVHRLDILWPLVQILQSKTSVYSK</sequence>
<evidence type="ECO:0000256" key="2">
    <source>
        <dbReference type="ARBA" id="ARBA00023015"/>
    </source>
</evidence>
<keyword evidence="2" id="KW-0805">Transcription regulation</keyword>
<reference evidence="7 8" key="1">
    <citation type="journal article" date="2023" name="Plants (Basel)">
        <title>Bridging the Gap: Combining Genomics and Transcriptomics Approaches to Understand Stylosanthes scabra, an Orphan Legume from the Brazilian Caatinga.</title>
        <authorList>
            <person name="Ferreira-Neto J.R.C."/>
            <person name="da Silva M.D."/>
            <person name="Binneck E."/>
            <person name="de Melo N.F."/>
            <person name="da Silva R.H."/>
            <person name="de Melo A.L.T.M."/>
            <person name="Pandolfi V."/>
            <person name="Bustamante F.O."/>
            <person name="Brasileiro-Vidal A.C."/>
            <person name="Benko-Iseppon A.M."/>
        </authorList>
    </citation>
    <scope>NUCLEOTIDE SEQUENCE [LARGE SCALE GENOMIC DNA]</scope>
    <source>
        <tissue evidence="7">Leaves</tissue>
    </source>
</reference>
<dbReference type="PANTHER" id="PTHR46196:SF21">
    <property type="entry name" value="BHLH TRANSCRIPTION FACTOR-LIKE PROTEIN"/>
    <property type="match status" value="1"/>
</dbReference>
<gene>
    <name evidence="7" type="ORF">PIB30_076730</name>
</gene>
<dbReference type="Pfam" id="PF23176">
    <property type="entry name" value="bHLH_LHW"/>
    <property type="match status" value="1"/>
</dbReference>
<feature type="compositionally biased region" description="Basic and acidic residues" evidence="5">
    <location>
        <begin position="346"/>
        <end position="356"/>
    </location>
</feature>
<protein>
    <recommendedName>
        <fullName evidence="6">BHLH domain-containing protein</fullName>
    </recommendedName>
</protein>
<proteinExistence type="predicted"/>
<dbReference type="SUPFAM" id="SSF47459">
    <property type="entry name" value="HLH, helix-loop-helix DNA-binding domain"/>
    <property type="match status" value="1"/>
</dbReference>
<dbReference type="InterPro" id="IPR011598">
    <property type="entry name" value="bHLH_dom"/>
</dbReference>
<keyword evidence="8" id="KW-1185">Reference proteome</keyword>
<evidence type="ECO:0000256" key="4">
    <source>
        <dbReference type="ARBA" id="ARBA00023242"/>
    </source>
</evidence>